<dbReference type="InterPro" id="IPR009016">
    <property type="entry name" value="Fe_hydrogenase"/>
</dbReference>
<dbReference type="Gene3D" id="3.40.50.300">
    <property type="entry name" value="P-loop containing nucleotide triphosphate hydrolases"/>
    <property type="match status" value="1"/>
</dbReference>
<evidence type="ECO:0000259" key="11">
    <source>
        <dbReference type="PROSITE" id="PS51379"/>
    </source>
</evidence>
<evidence type="ECO:0000259" key="12">
    <source>
        <dbReference type="PROSITE" id="PS51656"/>
    </source>
</evidence>
<dbReference type="PROSITE" id="PS00675">
    <property type="entry name" value="SIGMA54_INTERACT_1"/>
    <property type="match status" value="1"/>
</dbReference>
<dbReference type="Proteomes" id="UP000190625">
    <property type="component" value="Unassembled WGS sequence"/>
</dbReference>
<dbReference type="Gene3D" id="1.10.15.40">
    <property type="entry name" value="Electron transport complex subunit B, putative Fe-S cluster"/>
    <property type="match status" value="1"/>
</dbReference>
<dbReference type="PROSITE" id="PS00688">
    <property type="entry name" value="SIGMA54_INTERACT_3"/>
    <property type="match status" value="1"/>
</dbReference>
<keyword evidence="3" id="KW-0547">Nucleotide-binding</keyword>
<dbReference type="SUPFAM" id="SSF46689">
    <property type="entry name" value="Homeodomain-like"/>
    <property type="match status" value="1"/>
</dbReference>
<feature type="domain" description="Sigma-54 factor interaction" evidence="10">
    <location>
        <begin position="434"/>
        <end position="664"/>
    </location>
</feature>
<dbReference type="FunFam" id="3.40.50.300:FF:000006">
    <property type="entry name" value="DNA-binding transcriptional regulator NtrC"/>
    <property type="match status" value="1"/>
</dbReference>
<evidence type="ECO:0000256" key="2">
    <source>
        <dbReference type="ARBA" id="ARBA00022723"/>
    </source>
</evidence>
<dbReference type="InterPro" id="IPR003593">
    <property type="entry name" value="AAA+_ATPase"/>
</dbReference>
<dbReference type="GO" id="GO:0006355">
    <property type="term" value="P:regulation of DNA-templated transcription"/>
    <property type="evidence" value="ECO:0007669"/>
    <property type="project" value="InterPro"/>
</dbReference>
<dbReference type="GO" id="GO:0051539">
    <property type="term" value="F:4 iron, 4 sulfur cluster binding"/>
    <property type="evidence" value="ECO:0007669"/>
    <property type="project" value="UniProtKB-KW"/>
</dbReference>
<evidence type="ECO:0000313" key="13">
    <source>
        <dbReference type="EMBL" id="SJZ70708.1"/>
    </source>
</evidence>
<dbReference type="Pfam" id="PF02954">
    <property type="entry name" value="HTH_8"/>
    <property type="match status" value="1"/>
</dbReference>
<keyword evidence="7" id="KW-0805">Transcription regulation</keyword>
<dbReference type="SUPFAM" id="SSF52540">
    <property type="entry name" value="P-loop containing nucleoside triphosphate hydrolases"/>
    <property type="match status" value="1"/>
</dbReference>
<keyword evidence="6" id="KW-0411">Iron-sulfur</keyword>
<dbReference type="PANTHER" id="PTHR32071:SF57">
    <property type="entry name" value="C4-DICARBOXYLATE TRANSPORT TRANSCRIPTIONAL REGULATORY PROTEIN DCTD"/>
    <property type="match status" value="1"/>
</dbReference>
<dbReference type="Gene3D" id="1.10.8.60">
    <property type="match status" value="1"/>
</dbReference>
<sequence>MTTVIEIDGTKCQRCYACVRQCPVKAIKVEDNQARIVEDRCITCGYCLDVCARNAREAKSYRHEIKNWSQQGEELVACIAPSFIASFTECEPEQVVAGLQKLGFDQVYKVALGAQLIAEKYDEYLINSNKKNLISTACPAVVNLIEKHYPQLVDNLIPLVSPMIVIGNLIKENNPETRVVFIGPCIAKKSEIQIKEAAGKIDAVLTFKEIKEMSREEGLETFKNLEYREFNQNYLPHSDNFALSGGLTANLDSISSDEILITEGSHNCHQLLSGVLDDEIDIRLLDILFCDGCIDGPKIDSELSLFARQREVAKYFKEDGLQKSENNKDQLKKALMKLDLKCKFKTVSHDEEFPNEQEVKEILTYTNKVTPSDELNCGACGYDTCREKAVAVYQGMAEIEMCLPYLLDQTREEVNYYKEKLSQDSQTKYSFGDIKGKSVEIKEAKIKAQQAAQTKSTILILGESGTGKEMFAHAIHNTSQRKNESFIKVNCAAITESLLEAELFGYEEGAFTGAKQGGKPGKFELADGGTIFLDEVGDMSLRMQAELLRVLQEGEIERVGGNQTINIDIRVIAATNRDLKQMVKDGDFREDLYYRLNVITIKTPSLRSRIEDLPVIIDYITTKLTAEQRLPKKSLSKSALNKLMQYDWPGNVRELENTIIQTFSLTYEDIIKPNHLPNYILQKGSAIPVLTDGTEIKPLNQLIAEVEKQTIRKALELTNWNKKQTAELLEISRSTLYQKINKYNL</sequence>
<dbReference type="InterPro" id="IPR027417">
    <property type="entry name" value="P-loop_NTPase"/>
</dbReference>
<dbReference type="InterPro" id="IPR009057">
    <property type="entry name" value="Homeodomain-like_sf"/>
</dbReference>
<dbReference type="PROSITE" id="PS51656">
    <property type="entry name" value="4FE4S"/>
    <property type="match status" value="1"/>
</dbReference>
<dbReference type="SMART" id="SM00382">
    <property type="entry name" value="AAA"/>
    <property type="match status" value="1"/>
</dbReference>
<dbReference type="STRING" id="142842.SAMN02745118_01596"/>
<dbReference type="SUPFAM" id="SSF54862">
    <property type="entry name" value="4Fe-4S ferredoxins"/>
    <property type="match status" value="1"/>
</dbReference>
<evidence type="ECO:0000256" key="7">
    <source>
        <dbReference type="ARBA" id="ARBA00023015"/>
    </source>
</evidence>
<evidence type="ECO:0000313" key="14">
    <source>
        <dbReference type="Proteomes" id="UP000190625"/>
    </source>
</evidence>
<evidence type="ECO:0000256" key="3">
    <source>
        <dbReference type="ARBA" id="ARBA00022741"/>
    </source>
</evidence>
<dbReference type="InterPro" id="IPR058031">
    <property type="entry name" value="AAA_lid_NorR"/>
</dbReference>
<keyword evidence="2" id="KW-0479">Metal-binding</keyword>
<dbReference type="SUPFAM" id="SSF53920">
    <property type="entry name" value="Fe-only hydrogenase"/>
    <property type="match status" value="1"/>
</dbReference>
<dbReference type="GO" id="GO:0046872">
    <property type="term" value="F:metal ion binding"/>
    <property type="evidence" value="ECO:0007669"/>
    <property type="project" value="UniProtKB-KW"/>
</dbReference>
<keyword evidence="9" id="KW-0804">Transcription</keyword>
<proteinExistence type="predicted"/>
<reference evidence="14" key="1">
    <citation type="submission" date="2017-02" db="EMBL/GenBank/DDBJ databases">
        <authorList>
            <person name="Varghese N."/>
            <person name="Submissions S."/>
        </authorList>
    </citation>
    <scope>NUCLEOTIDE SEQUENCE [LARGE SCALE GENOMIC DNA]</scope>
    <source>
        <strain evidence="14">ATCC BAA-73</strain>
    </source>
</reference>
<dbReference type="EMBL" id="FUWM01000012">
    <property type="protein sequence ID" value="SJZ70708.1"/>
    <property type="molecule type" value="Genomic_DNA"/>
</dbReference>
<dbReference type="AlphaFoldDB" id="A0A1T4MVN3"/>
<dbReference type="InterPro" id="IPR002197">
    <property type="entry name" value="HTH_Fis"/>
</dbReference>
<dbReference type="InterPro" id="IPR007202">
    <property type="entry name" value="4Fe-4S_dom"/>
</dbReference>
<keyword evidence="5" id="KW-0408">Iron</keyword>
<protein>
    <submittedName>
        <fullName evidence="13">4Fe-4S dicluster domain-containing protein</fullName>
    </submittedName>
</protein>
<dbReference type="Pfam" id="PF13237">
    <property type="entry name" value="Fer4_10"/>
    <property type="match status" value="1"/>
</dbReference>
<dbReference type="PANTHER" id="PTHR32071">
    <property type="entry name" value="TRANSCRIPTIONAL REGULATORY PROTEIN"/>
    <property type="match status" value="1"/>
</dbReference>
<dbReference type="InterPro" id="IPR025943">
    <property type="entry name" value="Sigma_54_int_dom_ATP-bd_2"/>
</dbReference>
<keyword evidence="1" id="KW-0004">4Fe-4S</keyword>
<keyword evidence="4" id="KW-0067">ATP-binding</keyword>
<dbReference type="InterPro" id="IPR004108">
    <property type="entry name" value="Fe_hydrogenase_lsu_C"/>
</dbReference>
<gene>
    <name evidence="13" type="ORF">SAMN02745118_01596</name>
</gene>
<organism evidence="13 14">
    <name type="scientific">Selenihalanaerobacter shriftii</name>
    <dbReference type="NCBI Taxonomy" id="142842"/>
    <lineage>
        <taxon>Bacteria</taxon>
        <taxon>Bacillati</taxon>
        <taxon>Bacillota</taxon>
        <taxon>Clostridia</taxon>
        <taxon>Halanaerobiales</taxon>
        <taxon>Halobacteroidaceae</taxon>
        <taxon>Selenihalanaerobacter</taxon>
    </lineage>
</organism>
<feature type="domain" description="4Fe-4S ferredoxin-type" evidence="11">
    <location>
        <begin position="33"/>
        <end position="61"/>
    </location>
</feature>
<dbReference type="Pfam" id="PF25601">
    <property type="entry name" value="AAA_lid_14"/>
    <property type="match status" value="1"/>
</dbReference>
<dbReference type="PROSITE" id="PS00676">
    <property type="entry name" value="SIGMA54_INTERACT_2"/>
    <property type="match status" value="1"/>
</dbReference>
<dbReference type="PRINTS" id="PR01590">
    <property type="entry name" value="HTHFIS"/>
</dbReference>
<dbReference type="Gene3D" id="1.10.10.60">
    <property type="entry name" value="Homeodomain-like"/>
    <property type="match status" value="1"/>
</dbReference>
<feature type="domain" description="4Fe-4S" evidence="12">
    <location>
        <begin position="358"/>
        <end position="419"/>
    </location>
</feature>
<dbReference type="InterPro" id="IPR002078">
    <property type="entry name" value="Sigma_54_int"/>
</dbReference>
<dbReference type="Pfam" id="PF02906">
    <property type="entry name" value="Fe_hyd_lg_C"/>
    <property type="match status" value="1"/>
</dbReference>
<name>A0A1T4MVN3_9FIRM</name>
<dbReference type="GO" id="GO:0043565">
    <property type="term" value="F:sequence-specific DNA binding"/>
    <property type="evidence" value="ECO:0007669"/>
    <property type="project" value="InterPro"/>
</dbReference>
<dbReference type="InterPro" id="IPR025944">
    <property type="entry name" value="Sigma_54_int_dom_CS"/>
</dbReference>
<evidence type="ECO:0000256" key="9">
    <source>
        <dbReference type="ARBA" id="ARBA00023163"/>
    </source>
</evidence>
<dbReference type="Gene3D" id="3.40.950.10">
    <property type="entry name" value="Fe-only Hydrogenase (Larger Subunit), Chain L, domain 3"/>
    <property type="match status" value="1"/>
</dbReference>
<evidence type="ECO:0000256" key="8">
    <source>
        <dbReference type="ARBA" id="ARBA00023125"/>
    </source>
</evidence>
<evidence type="ECO:0000256" key="4">
    <source>
        <dbReference type="ARBA" id="ARBA00022840"/>
    </source>
</evidence>
<dbReference type="Gene3D" id="3.30.70.20">
    <property type="match status" value="1"/>
</dbReference>
<dbReference type="GO" id="GO:0005524">
    <property type="term" value="F:ATP binding"/>
    <property type="evidence" value="ECO:0007669"/>
    <property type="project" value="UniProtKB-KW"/>
</dbReference>
<evidence type="ECO:0000259" key="10">
    <source>
        <dbReference type="PROSITE" id="PS50045"/>
    </source>
</evidence>
<keyword evidence="14" id="KW-1185">Reference proteome</keyword>
<feature type="domain" description="4Fe-4S ferredoxin-type" evidence="11">
    <location>
        <begin position="3"/>
        <end position="32"/>
    </location>
</feature>
<dbReference type="Pfam" id="PF00158">
    <property type="entry name" value="Sigma54_activat"/>
    <property type="match status" value="1"/>
</dbReference>
<evidence type="ECO:0000256" key="5">
    <source>
        <dbReference type="ARBA" id="ARBA00023004"/>
    </source>
</evidence>
<dbReference type="CDD" id="cd00009">
    <property type="entry name" value="AAA"/>
    <property type="match status" value="1"/>
</dbReference>
<dbReference type="RefSeq" id="WP_200806441.1">
    <property type="nucleotide sequence ID" value="NZ_FUWM01000012.1"/>
</dbReference>
<evidence type="ECO:0000256" key="6">
    <source>
        <dbReference type="ARBA" id="ARBA00023014"/>
    </source>
</evidence>
<dbReference type="InterPro" id="IPR017896">
    <property type="entry name" value="4Fe4S_Fe-S-bd"/>
</dbReference>
<evidence type="ECO:0000256" key="1">
    <source>
        <dbReference type="ARBA" id="ARBA00022485"/>
    </source>
</evidence>
<dbReference type="PROSITE" id="PS51379">
    <property type="entry name" value="4FE4S_FER_2"/>
    <property type="match status" value="2"/>
</dbReference>
<keyword evidence="8" id="KW-0238">DNA-binding</keyword>
<dbReference type="InterPro" id="IPR025662">
    <property type="entry name" value="Sigma_54_int_dom_ATP-bd_1"/>
</dbReference>
<accession>A0A1T4MVN3</accession>
<dbReference type="Pfam" id="PF04060">
    <property type="entry name" value="FeS"/>
    <property type="match status" value="1"/>
</dbReference>
<dbReference type="PROSITE" id="PS50045">
    <property type="entry name" value="SIGMA54_INTERACT_4"/>
    <property type="match status" value="1"/>
</dbReference>